<evidence type="ECO:0000256" key="1">
    <source>
        <dbReference type="SAM" id="MobiDB-lite"/>
    </source>
</evidence>
<name>A0A0A9WPJ7_LYGHE</name>
<dbReference type="EMBL" id="GBHO01036834">
    <property type="protein sequence ID" value="JAG06770.1"/>
    <property type="molecule type" value="Transcribed_RNA"/>
</dbReference>
<accession>A0A0A9WPJ7</accession>
<dbReference type="AlphaFoldDB" id="A0A0A9WPJ7"/>
<reference evidence="2" key="1">
    <citation type="journal article" date="2014" name="PLoS ONE">
        <title>Transcriptome-Based Identification of ABC Transporters in the Western Tarnished Plant Bug Lygus hesperus.</title>
        <authorList>
            <person name="Hull J.J."/>
            <person name="Chaney K."/>
            <person name="Geib S.M."/>
            <person name="Fabrick J.A."/>
            <person name="Brent C.S."/>
            <person name="Walsh D."/>
            <person name="Lavine L.C."/>
        </authorList>
    </citation>
    <scope>NUCLEOTIDE SEQUENCE</scope>
</reference>
<evidence type="ECO:0000313" key="2">
    <source>
        <dbReference type="EMBL" id="JAG06770.1"/>
    </source>
</evidence>
<gene>
    <name evidence="2" type="ORF">CM83_35180</name>
</gene>
<feature type="region of interest" description="Disordered" evidence="1">
    <location>
        <begin position="17"/>
        <end position="44"/>
    </location>
</feature>
<feature type="compositionally biased region" description="Low complexity" evidence="1">
    <location>
        <begin position="17"/>
        <end position="32"/>
    </location>
</feature>
<protein>
    <submittedName>
        <fullName evidence="2">Uncharacterized protein</fullName>
    </submittedName>
</protein>
<sequence length="163" mass="17864">MIWWVSKTISYHGLSEKSNNNNCCNNNNNNNKDSNDKMHGSSTSVKRRVSFDLLDSKDSDSFISLPTKNDSDIARHLPSKGIEAKSGISLSVIAELPPSASLSFKSNAKPTNPFAKTTNTQCLDLDSQNTSNSIPRHTKEVTEVHTLAKASEVTKSELNGRLL</sequence>
<reference evidence="2" key="2">
    <citation type="submission" date="2014-07" db="EMBL/GenBank/DDBJ databases">
        <authorList>
            <person name="Hull J."/>
        </authorList>
    </citation>
    <scope>NUCLEOTIDE SEQUENCE</scope>
</reference>
<organism evidence="2">
    <name type="scientific">Lygus hesperus</name>
    <name type="common">Western plant bug</name>
    <dbReference type="NCBI Taxonomy" id="30085"/>
    <lineage>
        <taxon>Eukaryota</taxon>
        <taxon>Metazoa</taxon>
        <taxon>Ecdysozoa</taxon>
        <taxon>Arthropoda</taxon>
        <taxon>Hexapoda</taxon>
        <taxon>Insecta</taxon>
        <taxon>Pterygota</taxon>
        <taxon>Neoptera</taxon>
        <taxon>Paraneoptera</taxon>
        <taxon>Hemiptera</taxon>
        <taxon>Heteroptera</taxon>
        <taxon>Panheteroptera</taxon>
        <taxon>Cimicomorpha</taxon>
        <taxon>Miridae</taxon>
        <taxon>Mirini</taxon>
        <taxon>Lygus</taxon>
    </lineage>
</organism>
<proteinExistence type="predicted"/>